<reference evidence="4" key="1">
    <citation type="submission" date="2016-10" db="EMBL/GenBank/DDBJ databases">
        <authorList>
            <person name="Varghese N."/>
            <person name="Submissions S."/>
        </authorList>
    </citation>
    <scope>NUCLEOTIDE SEQUENCE [LARGE SCALE GENOMIC DNA]</scope>
    <source>
        <strain evidence="4">CGMCC 1.10118</strain>
    </source>
</reference>
<dbReference type="InterPro" id="IPR023833">
    <property type="entry name" value="Signal_pept_SipW-depend-type"/>
</dbReference>
<sequence length="602" mass="63544">MTEHEFDLSRRSVLGALGAIGAASAGAGLGTSALFSDEETFEDNRLVAGELDLKMDWEEHYSFPQIYGEGFGDPTVGLDIRDTPADGYRAFPPGLDEEQEPFFYVNEGDVPEYMRKTSIEAFPDTNNDGTANLFDLVGFPGRPGIGESEPCEVLADVGGESDGLGAYADLESETIGRTQNADTYADGAEDPVLPLINIGDVKPGDFGEITFSLHLCDNDGYVWMNADNVAADENGVMEPESSEEVEGDVVELLDEIQVAAWYDNNCNNLVDIEPGEVDVMAVADTSGSIDTAEKQNRLIEAANAFVETLPTDGSVQTGLVTFGGGTVTITDQLGPVTQFLDGNGNGEVGNRLTSFGGNTPMAGALEAAEAELNSSAARPGADKIILLVTDGGPNYAENATYTVSTSDASVNLGPYPGGRTSPGATINQEEIDETITIAQGIESSGIDILTAGVLTDTEAEAENVEGPDNLNAILRQIAGAVEDYYNTEFGPDLVTVAQLIAAQITAGDEVFLRGSLREALTELQNGDGVPLDGGLETAFDELADPETDADRQPFDASATYCVGFSWWLPHAVSNGVQSDSVMFDLGFYTEQARNNDGSGQPA</sequence>
<keyword evidence="1" id="KW-0472">Membrane</keyword>
<dbReference type="NCBIfam" id="TIGR04088">
    <property type="entry name" value="cognate_SipW"/>
    <property type="match status" value="1"/>
</dbReference>
<dbReference type="EMBL" id="FNPB01000006">
    <property type="protein sequence ID" value="SDY10239.1"/>
    <property type="molecule type" value="Genomic_DNA"/>
</dbReference>
<name>A0A1H3H6I1_9EURY</name>
<dbReference type="InterPro" id="IPR002035">
    <property type="entry name" value="VWF_A"/>
</dbReference>
<proteinExistence type="predicted"/>
<gene>
    <name evidence="3" type="ORF">SAMN04487946_106154</name>
</gene>
<dbReference type="SUPFAM" id="SSF53300">
    <property type="entry name" value="vWA-like"/>
    <property type="match status" value="1"/>
</dbReference>
<dbReference type="STRING" id="660517.SAMN04487946_106154"/>
<evidence type="ECO:0000259" key="2">
    <source>
        <dbReference type="PROSITE" id="PS50234"/>
    </source>
</evidence>
<accession>A0A1H3H6I1</accession>
<feature type="transmembrane region" description="Helical" evidence="1">
    <location>
        <begin position="12"/>
        <end position="35"/>
    </location>
</feature>
<evidence type="ECO:0000313" key="4">
    <source>
        <dbReference type="Proteomes" id="UP000199170"/>
    </source>
</evidence>
<dbReference type="OrthoDB" id="222305at2157"/>
<dbReference type="AlphaFoldDB" id="A0A1H3H6I1"/>
<dbReference type="RefSeq" id="WP_089767257.1">
    <property type="nucleotide sequence ID" value="NZ_FNPB01000006.1"/>
</dbReference>
<keyword evidence="1" id="KW-0812">Transmembrane</keyword>
<dbReference type="PROSITE" id="PS50234">
    <property type="entry name" value="VWFA"/>
    <property type="match status" value="1"/>
</dbReference>
<evidence type="ECO:0000256" key="1">
    <source>
        <dbReference type="SAM" id="Phobius"/>
    </source>
</evidence>
<dbReference type="SMART" id="SM00327">
    <property type="entry name" value="VWA"/>
    <property type="match status" value="1"/>
</dbReference>
<feature type="domain" description="VWFA" evidence="2">
    <location>
        <begin position="278"/>
        <end position="504"/>
    </location>
</feature>
<dbReference type="InterPro" id="IPR036465">
    <property type="entry name" value="vWFA_dom_sf"/>
</dbReference>
<organism evidence="3 4">
    <name type="scientific">Halobellus clavatus</name>
    <dbReference type="NCBI Taxonomy" id="660517"/>
    <lineage>
        <taxon>Archaea</taxon>
        <taxon>Methanobacteriati</taxon>
        <taxon>Methanobacteriota</taxon>
        <taxon>Stenosarchaea group</taxon>
        <taxon>Halobacteria</taxon>
        <taxon>Halobacteriales</taxon>
        <taxon>Haloferacaceae</taxon>
        <taxon>Halobellus</taxon>
    </lineage>
</organism>
<dbReference type="InterPro" id="IPR006311">
    <property type="entry name" value="TAT_signal"/>
</dbReference>
<keyword evidence="4" id="KW-1185">Reference proteome</keyword>
<evidence type="ECO:0000313" key="3">
    <source>
        <dbReference type="EMBL" id="SDY10239.1"/>
    </source>
</evidence>
<dbReference type="PROSITE" id="PS51318">
    <property type="entry name" value="TAT"/>
    <property type="match status" value="1"/>
</dbReference>
<keyword evidence="1" id="KW-1133">Transmembrane helix</keyword>
<dbReference type="Gene3D" id="3.40.50.410">
    <property type="entry name" value="von Willebrand factor, type A domain"/>
    <property type="match status" value="1"/>
</dbReference>
<protein>
    <submittedName>
        <fullName evidence="3">SipW-cognate class signal peptide</fullName>
    </submittedName>
</protein>
<dbReference type="Proteomes" id="UP000199170">
    <property type="component" value="Unassembled WGS sequence"/>
</dbReference>
<dbReference type="Pfam" id="PF13519">
    <property type="entry name" value="VWA_2"/>
    <property type="match status" value="1"/>
</dbReference>